<evidence type="ECO:0000259" key="1">
    <source>
        <dbReference type="Pfam" id="PF18765"/>
    </source>
</evidence>
<sequence length="100" mass="11300">MDIIDTSGIKKIVFEEIRDLAEDYGVKKVILFGSRARGDYYEKSDIDLAVCGGDTNRFTLAVDEETSTLLMYDVVDLGLPVQQELKDKIFEEGVVIYEKV</sequence>
<evidence type="ECO:0000313" key="2">
    <source>
        <dbReference type="EMBL" id="QCP36682.1"/>
    </source>
</evidence>
<proteinExistence type="predicted"/>
<dbReference type="InterPro" id="IPR043519">
    <property type="entry name" value="NT_sf"/>
</dbReference>
<protein>
    <recommendedName>
        <fullName evidence="1">Polymerase beta nucleotidyltransferase domain-containing protein</fullName>
    </recommendedName>
</protein>
<dbReference type="InterPro" id="IPR041633">
    <property type="entry name" value="Polbeta"/>
</dbReference>
<dbReference type="PANTHER" id="PTHR43449:SF1">
    <property type="entry name" value="POLYMERASE BETA NUCLEOTIDYLTRANSFERASE DOMAIN-CONTAINING PROTEIN"/>
    <property type="match status" value="1"/>
</dbReference>
<dbReference type="Pfam" id="PF18765">
    <property type="entry name" value="Polbeta"/>
    <property type="match status" value="1"/>
</dbReference>
<dbReference type="RefSeq" id="WP_137329866.1">
    <property type="nucleotide sequence ID" value="NZ_CP040058.1"/>
</dbReference>
<dbReference type="AlphaFoldDB" id="A0A4P8IFJ0"/>
<reference evidence="2 3" key="1">
    <citation type="submission" date="2019-05" db="EMBL/GenBank/DDBJ databases">
        <title>Complete genome sequencing of Anaerostipes rhamnosivorans.</title>
        <authorList>
            <person name="Bui T.P.N."/>
            <person name="de Vos W.M."/>
        </authorList>
    </citation>
    <scope>NUCLEOTIDE SEQUENCE [LARGE SCALE GENOMIC DNA]</scope>
    <source>
        <strain evidence="2 3">1y2</strain>
    </source>
</reference>
<evidence type="ECO:0000313" key="3">
    <source>
        <dbReference type="Proteomes" id="UP000298653"/>
    </source>
</evidence>
<gene>
    <name evidence="2" type="ORF">AR1Y2_3228</name>
</gene>
<dbReference type="EMBL" id="CP040058">
    <property type="protein sequence ID" value="QCP36682.1"/>
    <property type="molecule type" value="Genomic_DNA"/>
</dbReference>
<organism evidence="2 3">
    <name type="scientific">Anaerostipes rhamnosivorans</name>
    <dbReference type="NCBI Taxonomy" id="1229621"/>
    <lineage>
        <taxon>Bacteria</taxon>
        <taxon>Bacillati</taxon>
        <taxon>Bacillota</taxon>
        <taxon>Clostridia</taxon>
        <taxon>Lachnospirales</taxon>
        <taxon>Lachnospiraceae</taxon>
        <taxon>Anaerostipes</taxon>
    </lineage>
</organism>
<dbReference type="CDD" id="cd05403">
    <property type="entry name" value="NT_KNTase_like"/>
    <property type="match status" value="1"/>
</dbReference>
<dbReference type="PANTHER" id="PTHR43449">
    <property type="entry name" value="NUCLEOTIDYLTRANSFERASE"/>
    <property type="match status" value="1"/>
</dbReference>
<dbReference type="SUPFAM" id="SSF81301">
    <property type="entry name" value="Nucleotidyltransferase"/>
    <property type="match status" value="1"/>
</dbReference>
<feature type="domain" description="Polymerase beta nucleotidyltransferase" evidence="1">
    <location>
        <begin position="15"/>
        <end position="99"/>
    </location>
</feature>
<dbReference type="Gene3D" id="3.30.460.10">
    <property type="entry name" value="Beta Polymerase, domain 2"/>
    <property type="match status" value="1"/>
</dbReference>
<dbReference type="KEGG" id="arf:AR1Y2_3228"/>
<name>A0A4P8IFJ0_9FIRM</name>
<dbReference type="Proteomes" id="UP000298653">
    <property type="component" value="Chromosome"/>
</dbReference>
<dbReference type="OrthoDB" id="9803106at2"/>
<keyword evidence="3" id="KW-1185">Reference proteome</keyword>
<accession>A0A4P8IFJ0</accession>